<reference evidence="1" key="1">
    <citation type="journal article" date="2024" name="BMC Genomics">
        <title>Functional annotation of a divergent genome using sequence and structure-based similarity.</title>
        <authorList>
            <person name="Svedberg D."/>
            <person name="Winiger R.R."/>
            <person name="Berg A."/>
            <person name="Sharma H."/>
            <person name="Tellgren-Roth C."/>
            <person name="Debrunner-Vossbrinck B.A."/>
            <person name="Vossbrinck C.R."/>
            <person name="Barandun J."/>
        </authorList>
    </citation>
    <scope>NUCLEOTIDE SEQUENCE</scope>
    <source>
        <strain evidence="1">Illinois isolate</strain>
    </source>
</reference>
<dbReference type="GeneID" id="90540329"/>
<name>A0AAX4J9E7_9MICR</name>
<organism evidence="1 2">
    <name type="scientific">Vairimorpha necatrix</name>
    <dbReference type="NCBI Taxonomy" id="6039"/>
    <lineage>
        <taxon>Eukaryota</taxon>
        <taxon>Fungi</taxon>
        <taxon>Fungi incertae sedis</taxon>
        <taxon>Microsporidia</taxon>
        <taxon>Nosematidae</taxon>
        <taxon>Vairimorpha</taxon>
    </lineage>
</organism>
<gene>
    <name evidence="1" type="ORF">VNE69_02039</name>
</gene>
<protein>
    <submittedName>
        <fullName evidence="1">Uncharacterized protein</fullName>
    </submittedName>
</protein>
<dbReference type="KEGG" id="vnx:VNE69_02039"/>
<dbReference type="RefSeq" id="XP_065328657.1">
    <property type="nucleotide sequence ID" value="XM_065472585.1"/>
</dbReference>
<dbReference type="Proteomes" id="UP001334084">
    <property type="component" value="Chromosome 2"/>
</dbReference>
<evidence type="ECO:0000313" key="2">
    <source>
        <dbReference type="Proteomes" id="UP001334084"/>
    </source>
</evidence>
<dbReference type="AlphaFoldDB" id="A0AAX4J9E7"/>
<accession>A0AAX4J9E7</accession>
<evidence type="ECO:0000313" key="1">
    <source>
        <dbReference type="EMBL" id="WUR02512.1"/>
    </source>
</evidence>
<dbReference type="EMBL" id="CP142727">
    <property type="protein sequence ID" value="WUR02512.1"/>
    <property type="molecule type" value="Genomic_DNA"/>
</dbReference>
<sequence>MADHFTALLNSRLSKIMEKYKDVDDSCDPSIDLETGLVYDYESEHDSIEDISDHEKEFERIYNLEFVVDNFYDLYELLFE</sequence>
<keyword evidence="2" id="KW-1185">Reference proteome</keyword>
<proteinExistence type="predicted"/>